<dbReference type="eggNOG" id="COG1225">
    <property type="taxonomic scope" value="Bacteria"/>
</dbReference>
<sequence length="191" mass="21288">MSIPLAPDSTIRVRSFDTVAGGTVSVPDPKRVVHLQFRRFAGCPICHTHLRSIAKRHDEIRSAGIREVVFFHTGIDELYEYTDMLPFDVVADPDKRVYREFGVESARRAILSLGGLWAVLRTAIPTTVRILTGRQRPPSSKPEGGRLGLPADLLIAPDGRVLAAHYGEHMDDQWSVDELLRLAAEVTSPRR</sequence>
<dbReference type="InterPro" id="IPR036249">
    <property type="entry name" value="Thioredoxin-like_sf"/>
</dbReference>
<keyword evidence="2" id="KW-1185">Reference proteome</keyword>
<dbReference type="SUPFAM" id="SSF52833">
    <property type="entry name" value="Thioredoxin-like"/>
    <property type="match status" value="1"/>
</dbReference>
<proteinExistence type="predicted"/>
<dbReference type="InterPro" id="IPR032801">
    <property type="entry name" value="PXL2A/B/C"/>
</dbReference>
<accession>D3Q7L3</accession>
<reference evidence="1 2" key="1">
    <citation type="journal article" date="2009" name="Stand. Genomic Sci.">
        <title>Complete genome sequence of Stackebrandtia nassauensis type strain (LLR-40K-21).</title>
        <authorList>
            <person name="Munk C."/>
            <person name="Lapidus A."/>
            <person name="Copeland A."/>
            <person name="Jando M."/>
            <person name="Mayilraj S."/>
            <person name="Glavina Del Rio T."/>
            <person name="Nolan M."/>
            <person name="Chen F."/>
            <person name="Lucas S."/>
            <person name="Tice H."/>
            <person name="Cheng J.F."/>
            <person name="Han C."/>
            <person name="Detter J.C."/>
            <person name="Bruce D."/>
            <person name="Goodwin L."/>
            <person name="Chain P."/>
            <person name="Pitluck S."/>
            <person name="Goker M."/>
            <person name="Ovchinikova G."/>
            <person name="Pati A."/>
            <person name="Ivanova N."/>
            <person name="Mavromatis K."/>
            <person name="Chen A."/>
            <person name="Palaniappan K."/>
            <person name="Land M."/>
            <person name="Hauser L."/>
            <person name="Chang Y.J."/>
            <person name="Jeffries C.D."/>
            <person name="Bristow J."/>
            <person name="Eisen J.A."/>
            <person name="Markowitz V."/>
            <person name="Hugenholtz P."/>
            <person name="Kyrpides N.C."/>
            <person name="Klenk H.P."/>
        </authorList>
    </citation>
    <scope>NUCLEOTIDE SEQUENCE [LARGE SCALE GENOMIC DNA]</scope>
    <source>
        <strain evidence="2">DSM 44728 / CIP 108903 / NRRL B-16338 / NBRC 102104 / LLR-40K-21</strain>
    </source>
</reference>
<protein>
    <submittedName>
        <fullName evidence="1">Uncharacterized protein</fullName>
    </submittedName>
</protein>
<evidence type="ECO:0000313" key="1">
    <source>
        <dbReference type="EMBL" id="ADD44355.1"/>
    </source>
</evidence>
<dbReference type="HOGENOM" id="CLU_084744_0_0_11"/>
<name>D3Q7L3_STANL</name>
<gene>
    <name evidence="1" type="ordered locus">Snas_4712</name>
</gene>
<dbReference type="Proteomes" id="UP000000844">
    <property type="component" value="Chromosome"/>
</dbReference>
<dbReference type="AlphaFoldDB" id="D3Q7L3"/>
<dbReference type="Gene3D" id="3.40.30.10">
    <property type="entry name" value="Glutaredoxin"/>
    <property type="match status" value="1"/>
</dbReference>
<dbReference type="KEGG" id="sna:Snas_4712"/>
<organism evidence="1 2">
    <name type="scientific">Stackebrandtia nassauensis (strain DSM 44728 / CIP 108903 / NRRL B-16338 / NBRC 102104 / LLR-40K-21)</name>
    <dbReference type="NCBI Taxonomy" id="446470"/>
    <lineage>
        <taxon>Bacteria</taxon>
        <taxon>Bacillati</taxon>
        <taxon>Actinomycetota</taxon>
        <taxon>Actinomycetes</taxon>
        <taxon>Glycomycetales</taxon>
        <taxon>Glycomycetaceae</taxon>
        <taxon>Stackebrandtia</taxon>
    </lineage>
</organism>
<dbReference type="STRING" id="446470.Snas_4712"/>
<dbReference type="Pfam" id="PF13911">
    <property type="entry name" value="AhpC-TSA_2"/>
    <property type="match status" value="1"/>
</dbReference>
<dbReference type="EMBL" id="CP001778">
    <property type="protein sequence ID" value="ADD44355.1"/>
    <property type="molecule type" value="Genomic_DNA"/>
</dbReference>
<dbReference type="RefSeq" id="WP_013019926.1">
    <property type="nucleotide sequence ID" value="NC_013947.1"/>
</dbReference>
<dbReference type="OrthoDB" id="9809746at2"/>
<evidence type="ECO:0000313" key="2">
    <source>
        <dbReference type="Proteomes" id="UP000000844"/>
    </source>
</evidence>
<dbReference type="CDD" id="cd02970">
    <property type="entry name" value="PRX_like2"/>
    <property type="match status" value="1"/>
</dbReference>